<sequence>MTLLQIHSKFELETNNPTSVTLRRASETSGNNWMDRDLFFITTFPIPDIVEKIQPSGSGTTSSDESDHDLLSSDVNEVAAGSSSGADNTSSHSRKRVKLLRAAKSVSNVREAPSSSVGGYQLSETSDGEDTELEGMVNGHDDNGGSNQTEEGEEDNLILIVDNEHDETQNQVSAVQQAQHEQEQKLREGDAAFQAMILGSATESAASDANNGWSSPPPIKHNPWDAV</sequence>
<dbReference type="EMBL" id="KN837357">
    <property type="protein sequence ID" value="KIJ26787.1"/>
    <property type="molecule type" value="Genomic_DNA"/>
</dbReference>
<evidence type="ECO:0000256" key="1">
    <source>
        <dbReference type="SAM" id="MobiDB-lite"/>
    </source>
</evidence>
<feature type="region of interest" description="Disordered" evidence="1">
    <location>
        <begin position="102"/>
        <end position="151"/>
    </location>
</feature>
<gene>
    <name evidence="2" type="ORF">M422DRAFT_55368</name>
</gene>
<accession>A0A0C9UCC3</accession>
<dbReference type="Proteomes" id="UP000054279">
    <property type="component" value="Unassembled WGS sequence"/>
</dbReference>
<organism evidence="2 3">
    <name type="scientific">Sphaerobolus stellatus (strain SS14)</name>
    <dbReference type="NCBI Taxonomy" id="990650"/>
    <lineage>
        <taxon>Eukaryota</taxon>
        <taxon>Fungi</taxon>
        <taxon>Dikarya</taxon>
        <taxon>Basidiomycota</taxon>
        <taxon>Agaricomycotina</taxon>
        <taxon>Agaricomycetes</taxon>
        <taxon>Phallomycetidae</taxon>
        <taxon>Geastrales</taxon>
        <taxon>Sphaerobolaceae</taxon>
        <taxon>Sphaerobolus</taxon>
    </lineage>
</organism>
<feature type="compositionally biased region" description="Polar residues" evidence="1">
    <location>
        <begin position="105"/>
        <end position="125"/>
    </location>
</feature>
<protein>
    <submittedName>
        <fullName evidence="2">Uncharacterized protein</fullName>
    </submittedName>
</protein>
<feature type="compositionally biased region" description="Polar residues" evidence="1">
    <location>
        <begin position="201"/>
        <end position="214"/>
    </location>
</feature>
<proteinExistence type="predicted"/>
<keyword evidence="3" id="KW-1185">Reference proteome</keyword>
<dbReference type="AlphaFoldDB" id="A0A0C9UCC3"/>
<name>A0A0C9UCC3_SPHS4</name>
<evidence type="ECO:0000313" key="2">
    <source>
        <dbReference type="EMBL" id="KIJ26787.1"/>
    </source>
</evidence>
<reference evidence="2 3" key="1">
    <citation type="submission" date="2014-06" db="EMBL/GenBank/DDBJ databases">
        <title>Evolutionary Origins and Diversification of the Mycorrhizal Mutualists.</title>
        <authorList>
            <consortium name="DOE Joint Genome Institute"/>
            <consortium name="Mycorrhizal Genomics Consortium"/>
            <person name="Kohler A."/>
            <person name="Kuo A."/>
            <person name="Nagy L.G."/>
            <person name="Floudas D."/>
            <person name="Copeland A."/>
            <person name="Barry K.W."/>
            <person name="Cichocki N."/>
            <person name="Veneault-Fourrey C."/>
            <person name="LaButti K."/>
            <person name="Lindquist E.A."/>
            <person name="Lipzen A."/>
            <person name="Lundell T."/>
            <person name="Morin E."/>
            <person name="Murat C."/>
            <person name="Riley R."/>
            <person name="Ohm R."/>
            <person name="Sun H."/>
            <person name="Tunlid A."/>
            <person name="Henrissat B."/>
            <person name="Grigoriev I.V."/>
            <person name="Hibbett D.S."/>
            <person name="Martin F."/>
        </authorList>
    </citation>
    <scope>NUCLEOTIDE SEQUENCE [LARGE SCALE GENOMIC DNA]</scope>
    <source>
        <strain evidence="2 3">SS14</strain>
    </source>
</reference>
<feature type="region of interest" description="Disordered" evidence="1">
    <location>
        <begin position="174"/>
        <end position="227"/>
    </location>
</feature>
<feature type="compositionally biased region" description="Basic and acidic residues" evidence="1">
    <location>
        <begin position="180"/>
        <end position="190"/>
    </location>
</feature>
<dbReference type="HOGENOM" id="CLU_1220372_0_0_1"/>
<evidence type="ECO:0000313" key="3">
    <source>
        <dbReference type="Proteomes" id="UP000054279"/>
    </source>
</evidence>
<feature type="region of interest" description="Disordered" evidence="1">
    <location>
        <begin position="51"/>
        <end position="70"/>
    </location>
</feature>